<name>A0A9D4MRH7_DREPO</name>
<dbReference type="InterPro" id="IPR056791">
    <property type="entry name" value="Znf_Mcm10_C"/>
</dbReference>
<dbReference type="InterPro" id="IPR040184">
    <property type="entry name" value="Mcm10"/>
</dbReference>
<evidence type="ECO:0000313" key="11">
    <source>
        <dbReference type="EMBL" id="KAH3881166.1"/>
    </source>
</evidence>
<keyword evidence="12" id="KW-1185">Reference proteome</keyword>
<evidence type="ECO:0000256" key="1">
    <source>
        <dbReference type="ARBA" id="ARBA00004123"/>
    </source>
</evidence>
<feature type="domain" description="Replication factor Mcm10 C-terminal" evidence="10">
    <location>
        <begin position="372"/>
        <end position="688"/>
    </location>
</feature>
<dbReference type="GO" id="GO:0006270">
    <property type="term" value="P:DNA replication initiation"/>
    <property type="evidence" value="ECO:0007669"/>
    <property type="project" value="InterPro"/>
</dbReference>
<reference evidence="11" key="1">
    <citation type="journal article" date="2019" name="bioRxiv">
        <title>The Genome of the Zebra Mussel, Dreissena polymorpha: A Resource for Invasive Species Research.</title>
        <authorList>
            <person name="McCartney M.A."/>
            <person name="Auch B."/>
            <person name="Kono T."/>
            <person name="Mallez S."/>
            <person name="Zhang Y."/>
            <person name="Obille A."/>
            <person name="Becker A."/>
            <person name="Abrahante J.E."/>
            <person name="Garbe J."/>
            <person name="Badalamenti J.P."/>
            <person name="Herman A."/>
            <person name="Mangelson H."/>
            <person name="Liachko I."/>
            <person name="Sullivan S."/>
            <person name="Sone E.D."/>
            <person name="Koren S."/>
            <person name="Silverstein K.A.T."/>
            <person name="Beckman K.B."/>
            <person name="Gohl D.M."/>
        </authorList>
    </citation>
    <scope>NUCLEOTIDE SEQUENCE</scope>
    <source>
        <strain evidence="11">Duluth1</strain>
        <tissue evidence="11">Whole animal</tissue>
    </source>
</reference>
<comment type="caution">
    <text evidence="11">The sequence shown here is derived from an EMBL/GenBank/DDBJ whole genome shotgun (WGS) entry which is preliminary data.</text>
</comment>
<dbReference type="InterPro" id="IPR012340">
    <property type="entry name" value="NA-bd_OB-fold"/>
</dbReference>
<gene>
    <name evidence="11" type="ORF">DPMN_005089</name>
</gene>
<dbReference type="EMBL" id="JAIWYP010000001">
    <property type="protein sequence ID" value="KAH3881166.1"/>
    <property type="molecule type" value="Genomic_DNA"/>
</dbReference>
<dbReference type="InterPro" id="IPR015411">
    <property type="entry name" value="Rep_factor_Mcm10_C"/>
</dbReference>
<evidence type="ECO:0000256" key="7">
    <source>
        <dbReference type="ARBA" id="ARBA00022833"/>
    </source>
</evidence>
<organism evidence="11 12">
    <name type="scientific">Dreissena polymorpha</name>
    <name type="common">Zebra mussel</name>
    <name type="synonym">Mytilus polymorpha</name>
    <dbReference type="NCBI Taxonomy" id="45954"/>
    <lineage>
        <taxon>Eukaryota</taxon>
        <taxon>Metazoa</taxon>
        <taxon>Spiralia</taxon>
        <taxon>Lophotrochozoa</taxon>
        <taxon>Mollusca</taxon>
        <taxon>Bivalvia</taxon>
        <taxon>Autobranchia</taxon>
        <taxon>Heteroconchia</taxon>
        <taxon>Euheterodonta</taxon>
        <taxon>Imparidentia</taxon>
        <taxon>Neoheterodontei</taxon>
        <taxon>Myida</taxon>
        <taxon>Dreissenoidea</taxon>
        <taxon>Dreissenidae</taxon>
        <taxon>Dreissena</taxon>
    </lineage>
</organism>
<evidence type="ECO:0000256" key="4">
    <source>
        <dbReference type="ARBA" id="ARBA00022705"/>
    </source>
</evidence>
<dbReference type="GO" id="GO:0008270">
    <property type="term" value="F:zinc ion binding"/>
    <property type="evidence" value="ECO:0007669"/>
    <property type="project" value="UniProtKB-KW"/>
</dbReference>
<protein>
    <recommendedName>
        <fullName evidence="3">Protein MCM10 homolog</fullName>
    </recommendedName>
</protein>
<comment type="subcellular location">
    <subcellularLocation>
        <location evidence="1">Nucleus</location>
    </subcellularLocation>
</comment>
<proteinExistence type="inferred from homology"/>
<evidence type="ECO:0000256" key="5">
    <source>
        <dbReference type="ARBA" id="ARBA00022723"/>
    </source>
</evidence>
<dbReference type="Proteomes" id="UP000828390">
    <property type="component" value="Unassembled WGS sequence"/>
</dbReference>
<evidence type="ECO:0000313" key="12">
    <source>
        <dbReference type="Proteomes" id="UP000828390"/>
    </source>
</evidence>
<dbReference type="PANTHER" id="PTHR13454:SF11">
    <property type="entry name" value="PROTEIN MCM10 HOMOLOG"/>
    <property type="match status" value="1"/>
</dbReference>
<dbReference type="GO" id="GO:0003688">
    <property type="term" value="F:DNA replication origin binding"/>
    <property type="evidence" value="ECO:0007669"/>
    <property type="project" value="TreeGrafter"/>
</dbReference>
<feature type="non-terminal residue" evidence="11">
    <location>
        <position position="697"/>
    </location>
</feature>
<comment type="similarity">
    <text evidence="2">Belongs to the MCM10 family.</text>
</comment>
<keyword evidence="4" id="KW-0235">DNA replication</keyword>
<dbReference type="SMART" id="SM01280">
    <property type="entry name" value="Mcm10"/>
    <property type="match status" value="1"/>
</dbReference>
<dbReference type="InterPro" id="IPR055065">
    <property type="entry name" value="OB_MCM10"/>
</dbReference>
<evidence type="ECO:0000259" key="10">
    <source>
        <dbReference type="SMART" id="SM01280"/>
    </source>
</evidence>
<keyword evidence="8" id="KW-0539">Nucleus</keyword>
<dbReference type="FunFam" id="2.40.50.140:FF:000174">
    <property type="entry name" value="DNA replication licensing factor mcm10"/>
    <property type="match status" value="1"/>
</dbReference>
<dbReference type="Pfam" id="PF22379">
    <property type="entry name" value="OB_MCM10"/>
    <property type="match status" value="1"/>
</dbReference>
<keyword evidence="5" id="KW-0479">Metal-binding</keyword>
<evidence type="ECO:0000256" key="2">
    <source>
        <dbReference type="ARBA" id="ARBA00009679"/>
    </source>
</evidence>
<feature type="region of interest" description="Disordered" evidence="9">
    <location>
        <begin position="16"/>
        <end position="68"/>
    </location>
</feature>
<evidence type="ECO:0000256" key="6">
    <source>
        <dbReference type="ARBA" id="ARBA00022771"/>
    </source>
</evidence>
<dbReference type="PANTHER" id="PTHR13454">
    <property type="entry name" value="PROTEIN MCM10 HOMOLOG"/>
    <property type="match status" value="1"/>
</dbReference>
<accession>A0A9D4MRH7</accession>
<dbReference type="Pfam" id="PF09329">
    <property type="entry name" value="zf-primase"/>
    <property type="match status" value="1"/>
</dbReference>
<dbReference type="Pfam" id="PF09332">
    <property type="entry name" value="Mcm10"/>
    <property type="match status" value="1"/>
</dbReference>
<keyword evidence="7" id="KW-0862">Zinc</keyword>
<keyword evidence="6" id="KW-0863">Zinc-finger</keyword>
<dbReference type="Gene3D" id="2.40.50.140">
    <property type="entry name" value="Nucleic acid-binding proteins"/>
    <property type="match status" value="1"/>
</dbReference>
<dbReference type="GO" id="GO:0003697">
    <property type="term" value="F:single-stranded DNA binding"/>
    <property type="evidence" value="ECO:0007669"/>
    <property type="project" value="InterPro"/>
</dbReference>
<dbReference type="GO" id="GO:0043596">
    <property type="term" value="C:nuclear replication fork"/>
    <property type="evidence" value="ECO:0007669"/>
    <property type="project" value="TreeGrafter"/>
</dbReference>
<evidence type="ECO:0000256" key="3">
    <source>
        <dbReference type="ARBA" id="ARBA00017770"/>
    </source>
</evidence>
<dbReference type="AlphaFoldDB" id="A0A9D4MRH7"/>
<sequence length="697" mass="78166">EKVKLSSEGEEIKKLIKTGEQKRQAHAPSYDPALIKKPVPSRWTDMNTVPKRSQPAPDASPKLNPETGTVSGKYCVREEFLPKTTSLLKEDERESVTDPFCGIRIVNPRISMEEFRRKMDGRHMVKISRLASKPGHTDLQKDNWVTMGVVVHKTEPRQSAAGKTFCIWKLSDLQHCDRTVTFFLFGNVYKDHWKNDLGVVIGLLNPSVMDKAEKNQSEVAITINHPQQLLLMGVSKDLGRCRATTKSGQPCSSFINKQQGEYCTYHVQAAYKKSSSKRTELQASTGVVPKAFDGSKRKSKDGCFFYGGNTYTTVRQHGQKAGDKMTLTKLQSFDSHKVPGRVTTMSLHELEPEDHKKLQKLKEKDKNLLTLLSVPTVGSMNFVKHLVKKDATASLDGKESLEVAPPPSAKDLLSQHRVTLHQQQRQQQQQREILTAVPTIGKGLSAGQEVVLDIPLRKKTNISAELAKQLAIAKVKARGGISKDDPNAVKKKLTSPEAKEKIKKRVAEVMDADAETSPKSQGGVCMEPPKKRSKLLGDLDLNSPEVQQLLKTKSKNTGALAEAEAEHTDRYFGELEKRERMEDKMASIKEVEVNLVVCNQCRYKNVSLHERCKKENHLFTRTKGKRRFFKCKNCKHRTTTYDKLPTEACSNCGSSNFERVSMLQERKGPKLESEELCLRGNEQKFLGSIQGNAFLSA</sequence>
<reference evidence="11" key="2">
    <citation type="submission" date="2020-11" db="EMBL/GenBank/DDBJ databases">
        <authorList>
            <person name="McCartney M.A."/>
            <person name="Auch B."/>
            <person name="Kono T."/>
            <person name="Mallez S."/>
            <person name="Becker A."/>
            <person name="Gohl D.M."/>
            <person name="Silverstein K.A.T."/>
            <person name="Koren S."/>
            <person name="Bechman K.B."/>
            <person name="Herman A."/>
            <person name="Abrahante J.E."/>
            <person name="Garbe J."/>
        </authorList>
    </citation>
    <scope>NUCLEOTIDE SEQUENCE</scope>
    <source>
        <strain evidence="11">Duluth1</strain>
        <tissue evidence="11">Whole animal</tissue>
    </source>
</reference>
<evidence type="ECO:0000256" key="9">
    <source>
        <dbReference type="SAM" id="MobiDB-lite"/>
    </source>
</evidence>
<dbReference type="Pfam" id="PF24863">
    <property type="entry name" value="zf-CCCH_Mcm10"/>
    <property type="match status" value="1"/>
</dbReference>
<dbReference type="InterPro" id="IPR015408">
    <property type="entry name" value="Znf_Mcm10/DnaG"/>
</dbReference>
<evidence type="ECO:0000256" key="8">
    <source>
        <dbReference type="ARBA" id="ARBA00023242"/>
    </source>
</evidence>